<dbReference type="PANTHER" id="PTHR45588">
    <property type="entry name" value="TPR DOMAIN-CONTAINING PROTEIN"/>
    <property type="match status" value="1"/>
</dbReference>
<reference evidence="2 3" key="1">
    <citation type="submission" date="2016-11" db="EMBL/GenBank/DDBJ databases">
        <authorList>
            <person name="Jaros S."/>
            <person name="Januszkiewicz K."/>
            <person name="Wedrychowicz H."/>
        </authorList>
    </citation>
    <scope>NUCLEOTIDE SEQUENCE [LARGE SCALE GENOMIC DNA]</scope>
    <source>
        <strain evidence="2 3">DSM 24787</strain>
    </source>
</reference>
<keyword evidence="1" id="KW-0175">Coiled coil</keyword>
<dbReference type="InterPro" id="IPR011990">
    <property type="entry name" value="TPR-like_helical_dom_sf"/>
</dbReference>
<dbReference type="STRING" id="536979.SAMN04488055_3084"/>
<protein>
    <recommendedName>
        <fullName evidence="4">Tetratricopeptide repeat-containing protein</fullName>
    </recommendedName>
</protein>
<evidence type="ECO:0000313" key="2">
    <source>
        <dbReference type="EMBL" id="SIO12965.1"/>
    </source>
</evidence>
<accession>A0A1N6H007</accession>
<gene>
    <name evidence="2" type="ORF">SAMN04488055_3084</name>
</gene>
<dbReference type="RefSeq" id="WP_074240076.1">
    <property type="nucleotide sequence ID" value="NZ_FSRA01000001.1"/>
</dbReference>
<evidence type="ECO:0008006" key="4">
    <source>
        <dbReference type="Google" id="ProtNLM"/>
    </source>
</evidence>
<dbReference type="EMBL" id="FSRA01000001">
    <property type="protein sequence ID" value="SIO12965.1"/>
    <property type="molecule type" value="Genomic_DNA"/>
</dbReference>
<dbReference type="Proteomes" id="UP000185003">
    <property type="component" value="Unassembled WGS sequence"/>
</dbReference>
<dbReference type="OrthoDB" id="9778494at2"/>
<dbReference type="Gene3D" id="1.25.40.10">
    <property type="entry name" value="Tetratricopeptide repeat domain"/>
    <property type="match status" value="1"/>
</dbReference>
<dbReference type="InterPro" id="IPR019734">
    <property type="entry name" value="TPR_rpt"/>
</dbReference>
<dbReference type="SUPFAM" id="SSF48452">
    <property type="entry name" value="TPR-like"/>
    <property type="match status" value="2"/>
</dbReference>
<dbReference type="AlphaFoldDB" id="A0A1N6H007"/>
<name>A0A1N6H007_9BACT</name>
<evidence type="ECO:0000313" key="3">
    <source>
        <dbReference type="Proteomes" id="UP000185003"/>
    </source>
</evidence>
<sequence>MKLYVLLIALFMMGLWQAISSKEVPLAKRTFMYCAPSFDPDIWKKGDAPLLKGLGSVHYKVNTRSPKAQKFFNQGLALTYGFNHGEAFRSFKTALKHDSTCAMAYWGIAMVLGPNYNAPLNPASLADINAAIDKAVKYSKDGSPEEKALIHTMTKRFPREEVKDMTPYYEAYAQALKEAHEAFPGDMDIATIYADALMNLHPWDLWLKDGTPQPWTPEIVSLIEKILQKIPDHPGAMHYYIHATEASNKAEIALPYADKLRTAMPAAGHMVHMPSHTYIRTGHYHKGVVANEKASLADSVYIAQCRAEGYYPLVLYPHNIHFLAACAFLEGSSRKALDAARMVSRKADRKYLAEMAGVQHFYIIPLYVMIHLGRWDEILQEPDPGKPLRYPTAIWHYARGMAQAAKGNREAAEQELKAIQEMLADGSLKDLSIWDMNTVMDLVQIAAYSLEGELAGYKGDYATAEDRFTKAIAIEDKLAYTEPPDWFFSVRLSLGHWLTKAGKYPEAEKVYLKDLETFKENGWALKGLFNSLKGQGKETEALAVKARFNEAWKYADIKIESSRKF</sequence>
<dbReference type="PANTHER" id="PTHR45588:SF1">
    <property type="entry name" value="WW DOMAIN-CONTAINING PROTEIN"/>
    <property type="match status" value="1"/>
</dbReference>
<organism evidence="2 3">
    <name type="scientific">Chitinophaga niabensis</name>
    <dbReference type="NCBI Taxonomy" id="536979"/>
    <lineage>
        <taxon>Bacteria</taxon>
        <taxon>Pseudomonadati</taxon>
        <taxon>Bacteroidota</taxon>
        <taxon>Chitinophagia</taxon>
        <taxon>Chitinophagales</taxon>
        <taxon>Chitinophagaceae</taxon>
        <taxon>Chitinophaga</taxon>
    </lineage>
</organism>
<proteinExistence type="predicted"/>
<dbReference type="SMART" id="SM00028">
    <property type="entry name" value="TPR"/>
    <property type="match status" value="3"/>
</dbReference>
<feature type="coiled-coil region" evidence="1">
    <location>
        <begin position="402"/>
        <end position="429"/>
    </location>
</feature>
<keyword evidence="3" id="KW-1185">Reference proteome</keyword>
<evidence type="ECO:0000256" key="1">
    <source>
        <dbReference type="SAM" id="Coils"/>
    </source>
</evidence>